<comment type="caution">
    <text evidence="1">The sequence shown here is derived from an EMBL/GenBank/DDBJ whole genome shotgun (WGS) entry which is preliminary data.</text>
</comment>
<dbReference type="InterPro" id="IPR025374">
    <property type="entry name" value="DUF4364"/>
</dbReference>
<gene>
    <name evidence="1" type="ORF">H9826_02830</name>
</gene>
<organism evidence="1 2">
    <name type="scientific">Candidatus Intestinimonas merdavium</name>
    <dbReference type="NCBI Taxonomy" id="2838622"/>
    <lineage>
        <taxon>Bacteria</taxon>
        <taxon>Bacillati</taxon>
        <taxon>Bacillota</taxon>
        <taxon>Clostridia</taxon>
        <taxon>Eubacteriales</taxon>
        <taxon>Intestinimonas</taxon>
    </lineage>
</organism>
<reference evidence="1" key="2">
    <citation type="submission" date="2021-04" db="EMBL/GenBank/DDBJ databases">
        <authorList>
            <person name="Gilroy R."/>
        </authorList>
    </citation>
    <scope>NUCLEOTIDE SEQUENCE</scope>
    <source>
        <strain evidence="1">CHK33-7979</strain>
    </source>
</reference>
<evidence type="ECO:0000313" key="1">
    <source>
        <dbReference type="EMBL" id="HIY72900.1"/>
    </source>
</evidence>
<dbReference type="EMBL" id="DXCX01000030">
    <property type="protein sequence ID" value="HIY72900.1"/>
    <property type="molecule type" value="Genomic_DNA"/>
</dbReference>
<evidence type="ECO:0000313" key="2">
    <source>
        <dbReference type="Proteomes" id="UP000886824"/>
    </source>
</evidence>
<sequence length="180" mass="20395">MARVGFIHDKLDIKFLVLYIMSRVVAPIDMPTLTDLTMCDEGVDYFAFAEAIHELVDTEHLALEDDRYSITEKGRKNGAICESSLPYSIRVKCDKNVAKLNSRLRRDAQVRSERIPRGDGTFTLVMALDDEHGNLLTIEMLAATEQQCDRLAEQFKAHPEQIYNGVLDVLLTDFDGKEQS</sequence>
<proteinExistence type="predicted"/>
<accession>A0A9D2CE80</accession>
<name>A0A9D2CE80_9FIRM</name>
<dbReference type="Proteomes" id="UP000886824">
    <property type="component" value="Unassembled WGS sequence"/>
</dbReference>
<protein>
    <submittedName>
        <fullName evidence="1">DUF4364 family protein</fullName>
    </submittedName>
</protein>
<dbReference type="AlphaFoldDB" id="A0A9D2CE80"/>
<dbReference type="Pfam" id="PF14277">
    <property type="entry name" value="DUF4364"/>
    <property type="match status" value="1"/>
</dbReference>
<reference evidence="1" key="1">
    <citation type="journal article" date="2021" name="PeerJ">
        <title>Extensive microbial diversity within the chicken gut microbiome revealed by metagenomics and culture.</title>
        <authorList>
            <person name="Gilroy R."/>
            <person name="Ravi A."/>
            <person name="Getino M."/>
            <person name="Pursley I."/>
            <person name="Horton D.L."/>
            <person name="Alikhan N.F."/>
            <person name="Baker D."/>
            <person name="Gharbi K."/>
            <person name="Hall N."/>
            <person name="Watson M."/>
            <person name="Adriaenssens E.M."/>
            <person name="Foster-Nyarko E."/>
            <person name="Jarju S."/>
            <person name="Secka A."/>
            <person name="Antonio M."/>
            <person name="Oren A."/>
            <person name="Chaudhuri R.R."/>
            <person name="La Ragione R."/>
            <person name="Hildebrand F."/>
            <person name="Pallen M.J."/>
        </authorList>
    </citation>
    <scope>NUCLEOTIDE SEQUENCE</scope>
    <source>
        <strain evidence="1">CHK33-7979</strain>
    </source>
</reference>